<dbReference type="EMBL" id="CACRXK020012361">
    <property type="protein sequence ID" value="CAB4023187.1"/>
    <property type="molecule type" value="Genomic_DNA"/>
</dbReference>
<dbReference type="OrthoDB" id="5988188at2759"/>
<dbReference type="PANTHER" id="PTHR11505">
    <property type="entry name" value="L1 TRANSPOSABLE ELEMENT-RELATED"/>
    <property type="match status" value="1"/>
</dbReference>
<accession>A0A7D9J6W0</accession>
<proteinExistence type="predicted"/>
<dbReference type="Proteomes" id="UP001152795">
    <property type="component" value="Unassembled WGS sequence"/>
</dbReference>
<dbReference type="InterPro" id="IPR004244">
    <property type="entry name" value="Transposase_22"/>
</dbReference>
<organism evidence="1 2">
    <name type="scientific">Paramuricea clavata</name>
    <name type="common">Red gorgonian</name>
    <name type="synonym">Violescent sea-whip</name>
    <dbReference type="NCBI Taxonomy" id="317549"/>
    <lineage>
        <taxon>Eukaryota</taxon>
        <taxon>Metazoa</taxon>
        <taxon>Cnidaria</taxon>
        <taxon>Anthozoa</taxon>
        <taxon>Octocorallia</taxon>
        <taxon>Malacalcyonacea</taxon>
        <taxon>Plexauridae</taxon>
        <taxon>Paramuricea</taxon>
    </lineage>
</organism>
<gene>
    <name evidence="1" type="ORF">PACLA_8A060864</name>
</gene>
<evidence type="ECO:0000313" key="1">
    <source>
        <dbReference type="EMBL" id="CAB4023187.1"/>
    </source>
</evidence>
<keyword evidence="2" id="KW-1185">Reference proteome</keyword>
<dbReference type="AlphaFoldDB" id="A0A7D9J6W0"/>
<sequence length="205" mass="23548">MSKTRGATLKKEVQALLKSEEFQAILQATIKEAVTAALQGIVEPMKERIDSLEEKVLNCETELARVVVKANENEQYSRRHNIRVFSFDENKDEVCTDKIVKFCNEKLNVEIVNRQIDRAHRVGKPNGNKPRAIIVRFKAHTDKLAVLCRRSTLVGTDFYINEDLTKYNQKLLLKAKKNSLNVSSTWSSDGKIFVKRSSDERRLRI</sequence>
<name>A0A7D9J6W0_PARCT</name>
<feature type="non-terminal residue" evidence="1">
    <location>
        <position position="205"/>
    </location>
</feature>
<dbReference type="Gene3D" id="3.30.70.1820">
    <property type="entry name" value="L1 transposable element, RRM domain"/>
    <property type="match status" value="1"/>
</dbReference>
<evidence type="ECO:0000313" key="2">
    <source>
        <dbReference type="Proteomes" id="UP001152795"/>
    </source>
</evidence>
<comment type="caution">
    <text evidence="1">The sequence shown here is derived from an EMBL/GenBank/DDBJ whole genome shotgun (WGS) entry which is preliminary data.</text>
</comment>
<reference evidence="1" key="1">
    <citation type="submission" date="2020-04" db="EMBL/GenBank/DDBJ databases">
        <authorList>
            <person name="Alioto T."/>
            <person name="Alioto T."/>
            <person name="Gomez Garrido J."/>
        </authorList>
    </citation>
    <scope>NUCLEOTIDE SEQUENCE</scope>
    <source>
        <strain evidence="1">A484AB</strain>
    </source>
</reference>
<protein>
    <submittedName>
        <fullName evidence="1">Uncharacterized protein</fullName>
    </submittedName>
</protein>